<dbReference type="AlphaFoldDB" id="S4PBJ1"/>
<organism evidence="1">
    <name type="scientific">Pararge aegeria</name>
    <name type="common">speckled wood butterfly</name>
    <dbReference type="NCBI Taxonomy" id="116150"/>
    <lineage>
        <taxon>Eukaryota</taxon>
        <taxon>Metazoa</taxon>
        <taxon>Ecdysozoa</taxon>
        <taxon>Arthropoda</taxon>
        <taxon>Hexapoda</taxon>
        <taxon>Insecta</taxon>
        <taxon>Pterygota</taxon>
        <taxon>Neoptera</taxon>
        <taxon>Endopterygota</taxon>
        <taxon>Lepidoptera</taxon>
        <taxon>Glossata</taxon>
        <taxon>Ditrysia</taxon>
        <taxon>Papilionoidea</taxon>
        <taxon>Nymphalidae</taxon>
        <taxon>Satyrinae</taxon>
        <taxon>Satyrini</taxon>
        <taxon>Parargina</taxon>
        <taxon>Pararge</taxon>
    </lineage>
</organism>
<name>S4PBJ1_9NEOP</name>
<reference evidence="1" key="1">
    <citation type="journal article" date="2013" name="BMC Genomics">
        <title>Unscrambling butterfly oogenesis.</title>
        <authorList>
            <person name="Carter J.M."/>
            <person name="Baker S.C."/>
            <person name="Pink R."/>
            <person name="Carter D.R."/>
            <person name="Collins A."/>
            <person name="Tomlin J."/>
            <person name="Gibbs M."/>
            <person name="Breuker C.J."/>
        </authorList>
    </citation>
    <scope>NUCLEOTIDE SEQUENCE</scope>
    <source>
        <tissue evidence="1">Ovary</tissue>
    </source>
</reference>
<proteinExistence type="predicted"/>
<sequence>MVDLHLTLLTPFNEPIQAICRELDITEKHNLICAFRIYFNVRLTAFIYLTMVGKIPYTMPIILHISYLTHSFSDESQNWRFDRLFVTLKI</sequence>
<evidence type="ECO:0000313" key="1">
    <source>
        <dbReference type="EMBL" id="JAA87964.1"/>
    </source>
</evidence>
<dbReference type="EMBL" id="GAIX01004596">
    <property type="protein sequence ID" value="JAA87964.1"/>
    <property type="molecule type" value="Transcribed_RNA"/>
</dbReference>
<protein>
    <submittedName>
        <fullName evidence="1">Uncharacterized protein</fullName>
    </submittedName>
</protein>
<accession>S4PBJ1</accession>
<reference evidence="1" key="2">
    <citation type="submission" date="2013-05" db="EMBL/GenBank/DDBJ databases">
        <authorList>
            <person name="Carter J.-M."/>
            <person name="Baker S.C."/>
            <person name="Pink R."/>
            <person name="Carter D.R.F."/>
            <person name="Collins A."/>
            <person name="Tomlin J."/>
            <person name="Gibbs M."/>
            <person name="Breuker C.J."/>
        </authorList>
    </citation>
    <scope>NUCLEOTIDE SEQUENCE</scope>
    <source>
        <tissue evidence="1">Ovary</tissue>
    </source>
</reference>